<keyword evidence="3 5" id="KW-0949">S-adenosyl-L-methionine</keyword>
<dbReference type="InterPro" id="IPR019874">
    <property type="entry name" value="RF_methyltr_PrmC"/>
</dbReference>
<evidence type="ECO:0000256" key="3">
    <source>
        <dbReference type="ARBA" id="ARBA00022691"/>
    </source>
</evidence>
<dbReference type="EC" id="2.1.1.297" evidence="5"/>
<evidence type="ECO:0000259" key="7">
    <source>
        <dbReference type="Pfam" id="PF17827"/>
    </source>
</evidence>
<dbReference type="InterPro" id="IPR002052">
    <property type="entry name" value="DNA_methylase_N6_adenine_CS"/>
</dbReference>
<dbReference type="AlphaFoldDB" id="A0A1G6USA5"/>
<dbReference type="Pfam" id="PF05175">
    <property type="entry name" value="MTS"/>
    <property type="match status" value="1"/>
</dbReference>
<feature type="domain" description="Release factor glutamine methyltransferase N-terminal" evidence="7">
    <location>
        <begin position="9"/>
        <end position="78"/>
    </location>
</feature>
<evidence type="ECO:0000313" key="8">
    <source>
        <dbReference type="EMBL" id="SDD43435.1"/>
    </source>
</evidence>
<comment type="catalytic activity">
    <reaction evidence="4 5">
        <text>L-glutaminyl-[peptide chain release factor] + S-adenosyl-L-methionine = N(5)-methyl-L-glutaminyl-[peptide chain release factor] + S-adenosyl-L-homocysteine + H(+)</text>
        <dbReference type="Rhea" id="RHEA:42896"/>
        <dbReference type="Rhea" id="RHEA-COMP:10271"/>
        <dbReference type="Rhea" id="RHEA-COMP:10272"/>
        <dbReference type="ChEBI" id="CHEBI:15378"/>
        <dbReference type="ChEBI" id="CHEBI:30011"/>
        <dbReference type="ChEBI" id="CHEBI:57856"/>
        <dbReference type="ChEBI" id="CHEBI:59789"/>
        <dbReference type="ChEBI" id="CHEBI:61891"/>
        <dbReference type="EC" id="2.1.1.297"/>
    </reaction>
</comment>
<comment type="function">
    <text evidence="5">Methylates the class 1 translation termination release factors RF1/PrfA and RF2/PrfB on the glutamine residue of the universally conserved GGQ motif.</text>
</comment>
<accession>A0A1G6USA5</accession>
<name>A0A1G6USA5_9PROT</name>
<protein>
    <recommendedName>
        <fullName evidence="5">Release factor glutamine methyltransferase</fullName>
        <shortName evidence="5">RF MTase</shortName>
        <ecNumber evidence="5">2.1.1.297</ecNumber>
    </recommendedName>
    <alternativeName>
        <fullName evidence="5">N5-glutamine methyltransferase PrmC</fullName>
    </alternativeName>
    <alternativeName>
        <fullName evidence="5">Protein-(glutamine-N5) MTase PrmC</fullName>
    </alternativeName>
    <alternativeName>
        <fullName evidence="5">Protein-glutamine N-methyltransferase PrmC</fullName>
    </alternativeName>
</protein>
<organism evidence="8 9">
    <name type="scientific">Kordiimonas lacus</name>
    <dbReference type="NCBI Taxonomy" id="637679"/>
    <lineage>
        <taxon>Bacteria</taxon>
        <taxon>Pseudomonadati</taxon>
        <taxon>Pseudomonadota</taxon>
        <taxon>Alphaproteobacteria</taxon>
        <taxon>Kordiimonadales</taxon>
        <taxon>Kordiimonadaceae</taxon>
        <taxon>Kordiimonas</taxon>
    </lineage>
</organism>
<evidence type="ECO:0000256" key="2">
    <source>
        <dbReference type="ARBA" id="ARBA00022679"/>
    </source>
</evidence>
<dbReference type="PANTHER" id="PTHR18895">
    <property type="entry name" value="HEMK METHYLTRANSFERASE"/>
    <property type="match status" value="1"/>
</dbReference>
<feature type="domain" description="Methyltransferase small" evidence="6">
    <location>
        <begin position="104"/>
        <end position="196"/>
    </location>
</feature>
<dbReference type="PROSITE" id="PS00092">
    <property type="entry name" value="N6_MTASE"/>
    <property type="match status" value="1"/>
</dbReference>
<keyword evidence="2 5" id="KW-0808">Transferase</keyword>
<dbReference type="InterPro" id="IPR007848">
    <property type="entry name" value="Small_mtfrase_dom"/>
</dbReference>
<evidence type="ECO:0000259" key="6">
    <source>
        <dbReference type="Pfam" id="PF05175"/>
    </source>
</evidence>
<dbReference type="EMBL" id="FNAK01000001">
    <property type="protein sequence ID" value="SDD43435.1"/>
    <property type="molecule type" value="Genomic_DNA"/>
</dbReference>
<feature type="binding site" evidence="5">
    <location>
        <position position="176"/>
    </location>
    <ligand>
        <name>S-adenosyl-L-methionine</name>
        <dbReference type="ChEBI" id="CHEBI:59789"/>
    </ligand>
</feature>
<dbReference type="InterPro" id="IPR029063">
    <property type="entry name" value="SAM-dependent_MTases_sf"/>
</dbReference>
<dbReference type="STRING" id="637679.GCA_001550055_00229"/>
<evidence type="ECO:0000256" key="4">
    <source>
        <dbReference type="ARBA" id="ARBA00048391"/>
    </source>
</evidence>
<feature type="binding site" evidence="5">
    <location>
        <position position="192"/>
    </location>
    <ligand>
        <name>S-adenosyl-L-methionine</name>
        <dbReference type="ChEBI" id="CHEBI:59789"/>
    </ligand>
</feature>
<dbReference type="PANTHER" id="PTHR18895:SF74">
    <property type="entry name" value="MTRF1L RELEASE FACTOR GLUTAMINE METHYLTRANSFERASE"/>
    <property type="match status" value="1"/>
</dbReference>
<evidence type="ECO:0000256" key="1">
    <source>
        <dbReference type="ARBA" id="ARBA00022603"/>
    </source>
</evidence>
<dbReference type="Pfam" id="PF17827">
    <property type="entry name" value="PrmC_N"/>
    <property type="match status" value="1"/>
</dbReference>
<dbReference type="CDD" id="cd02440">
    <property type="entry name" value="AdoMet_MTases"/>
    <property type="match status" value="1"/>
</dbReference>
<evidence type="ECO:0000313" key="9">
    <source>
        <dbReference type="Proteomes" id="UP000183685"/>
    </source>
</evidence>
<feature type="binding site" evidence="5">
    <location>
        <position position="147"/>
    </location>
    <ligand>
        <name>S-adenosyl-L-methionine</name>
        <dbReference type="ChEBI" id="CHEBI:59789"/>
    </ligand>
</feature>
<dbReference type="InterPro" id="IPR050320">
    <property type="entry name" value="N5-glutamine_MTase"/>
</dbReference>
<comment type="similarity">
    <text evidence="5">Belongs to the protein N5-glutamine methyltransferase family. PrmC subfamily.</text>
</comment>
<dbReference type="OrthoDB" id="9800643at2"/>
<dbReference type="GO" id="GO:0032259">
    <property type="term" value="P:methylation"/>
    <property type="evidence" value="ECO:0007669"/>
    <property type="project" value="UniProtKB-KW"/>
</dbReference>
<reference evidence="8 9" key="1">
    <citation type="submission" date="2016-10" db="EMBL/GenBank/DDBJ databases">
        <authorList>
            <person name="de Groot N.N."/>
        </authorList>
    </citation>
    <scope>NUCLEOTIDE SEQUENCE [LARGE SCALE GENOMIC DNA]</scope>
    <source>
        <strain evidence="8 9">CGMCC 1.9109</strain>
    </source>
</reference>
<dbReference type="Gene3D" id="1.10.8.10">
    <property type="entry name" value="DNA helicase RuvA subunit, C-terminal domain"/>
    <property type="match status" value="1"/>
</dbReference>
<feature type="binding site" evidence="5">
    <location>
        <begin position="192"/>
        <end position="195"/>
    </location>
    <ligand>
        <name>substrate</name>
    </ligand>
</feature>
<proteinExistence type="inferred from homology"/>
<evidence type="ECO:0000256" key="5">
    <source>
        <dbReference type="HAMAP-Rule" id="MF_02126"/>
    </source>
</evidence>
<dbReference type="Gene3D" id="3.40.50.150">
    <property type="entry name" value="Vaccinia Virus protein VP39"/>
    <property type="match status" value="1"/>
</dbReference>
<keyword evidence="9" id="KW-1185">Reference proteome</keyword>
<dbReference type="HAMAP" id="MF_02126">
    <property type="entry name" value="RF_methyltr_PrmC"/>
    <property type="match status" value="1"/>
</dbReference>
<dbReference type="NCBIfam" id="TIGR03534">
    <property type="entry name" value="RF_mod_PrmC"/>
    <property type="match status" value="1"/>
</dbReference>
<dbReference type="FunFam" id="3.40.50.150:FF:000053">
    <property type="entry name" value="Release factor glutamine methyltransferase"/>
    <property type="match status" value="1"/>
</dbReference>
<dbReference type="NCBIfam" id="TIGR00536">
    <property type="entry name" value="hemK_fam"/>
    <property type="match status" value="1"/>
</dbReference>
<keyword evidence="1 5" id="KW-0489">Methyltransferase</keyword>
<dbReference type="Proteomes" id="UP000183685">
    <property type="component" value="Unassembled WGS sequence"/>
</dbReference>
<dbReference type="GO" id="GO:0003676">
    <property type="term" value="F:nucleic acid binding"/>
    <property type="evidence" value="ECO:0007669"/>
    <property type="project" value="InterPro"/>
</dbReference>
<gene>
    <name evidence="5" type="primary">prmC</name>
    <name evidence="8" type="ORF">SAMN04488071_0662</name>
</gene>
<sequence>MSTAGTLQQLIQAAEAKLVDAGIDTARLDAEILLAHVLGCPRMALYGKLADPVSAEAATAFDSLIDRRQAFEPVAYLTEEQEFWSLPFKVSPDTLIPRPDTETLVETVLNQMSGRPVRSVLDLGTGTGCICLSLLHELPGAQGYAVDISAGALAVAKHNAETLGLQERTAFLEGSWFEPLGGDQRFDVIVSNPPYIPSADMADLMPDVRLYEPSGALDGGNDGLGPYRLIAEQAPAFLAPGGILAVEVGIHQADDVKALFDAAGLVETGKVKDLGGIERVVWGKKKLIFQPFSLGMPDKTR</sequence>
<dbReference type="InterPro" id="IPR004556">
    <property type="entry name" value="HemK-like"/>
</dbReference>
<dbReference type="InterPro" id="IPR040758">
    <property type="entry name" value="PrmC_N"/>
</dbReference>
<dbReference type="SUPFAM" id="SSF53335">
    <property type="entry name" value="S-adenosyl-L-methionine-dependent methyltransferases"/>
    <property type="match status" value="1"/>
</dbReference>
<dbReference type="GO" id="GO:0102559">
    <property type="term" value="F:peptide chain release factor N(5)-glutamine methyltransferase activity"/>
    <property type="evidence" value="ECO:0007669"/>
    <property type="project" value="UniProtKB-EC"/>
</dbReference>
<dbReference type="RefSeq" id="WP_068307911.1">
    <property type="nucleotide sequence ID" value="NZ_FNAK01000001.1"/>
</dbReference>
<feature type="binding site" evidence="5">
    <location>
        <begin position="124"/>
        <end position="128"/>
    </location>
    <ligand>
        <name>S-adenosyl-L-methionine</name>
        <dbReference type="ChEBI" id="CHEBI:59789"/>
    </ligand>
</feature>